<dbReference type="OrthoDB" id="7560484at2"/>
<evidence type="ECO:0000313" key="3">
    <source>
        <dbReference type="Proteomes" id="UP000056968"/>
    </source>
</evidence>
<dbReference type="EMBL" id="CP013264">
    <property type="protein sequence ID" value="ALR20432.1"/>
    <property type="molecule type" value="Genomic_DNA"/>
</dbReference>
<proteinExistence type="predicted"/>
<organism evidence="2 3">
    <name type="scientific">Sphingobium baderi</name>
    <dbReference type="NCBI Taxonomy" id="1332080"/>
    <lineage>
        <taxon>Bacteria</taxon>
        <taxon>Pseudomonadati</taxon>
        <taxon>Pseudomonadota</taxon>
        <taxon>Alphaproteobacteria</taxon>
        <taxon>Sphingomonadales</taxon>
        <taxon>Sphingomonadaceae</taxon>
        <taxon>Sphingobium</taxon>
    </lineage>
</organism>
<dbReference type="Proteomes" id="UP000056968">
    <property type="component" value="Chromosome"/>
</dbReference>
<dbReference type="InterPro" id="IPR011990">
    <property type="entry name" value="TPR-like_helical_dom_sf"/>
</dbReference>
<feature type="signal peptide" evidence="1">
    <location>
        <begin position="1"/>
        <end position="21"/>
    </location>
</feature>
<dbReference type="Pfam" id="PF13432">
    <property type="entry name" value="TPR_16"/>
    <property type="match status" value="2"/>
</dbReference>
<dbReference type="AlphaFoldDB" id="A0A0S3EYD3"/>
<gene>
    <name evidence="2" type="ORF">ATN00_09035</name>
</gene>
<keyword evidence="1" id="KW-0732">Signal</keyword>
<accession>A0A0S3EYD3</accession>
<name>A0A0S3EYD3_9SPHN</name>
<evidence type="ECO:0000313" key="2">
    <source>
        <dbReference type="EMBL" id="ALR20432.1"/>
    </source>
</evidence>
<evidence type="ECO:0000256" key="1">
    <source>
        <dbReference type="SAM" id="SignalP"/>
    </source>
</evidence>
<feature type="chain" id="PRO_5006611756" evidence="1">
    <location>
        <begin position="22"/>
        <end position="257"/>
    </location>
</feature>
<dbReference type="STRING" id="1332080.ATN00_09035"/>
<dbReference type="RefSeq" id="WP_062064090.1">
    <property type="nucleotide sequence ID" value="NZ_CP013264.1"/>
</dbReference>
<protein>
    <submittedName>
        <fullName evidence="2">Uncharacterized protein</fullName>
    </submittedName>
</protein>
<reference evidence="2 3" key="1">
    <citation type="submission" date="2015-11" db="EMBL/GenBank/DDBJ databases">
        <title>A Two-component Flavoprotein Monooxygenase System MeaXY Responsible for para-Hydroxylation of 2-Methyl-6-ethylaniline and 2,6-Diethylaniline in Sphingobium baderi DE-13.</title>
        <authorList>
            <person name="Cheng M."/>
            <person name="Meng Q."/>
            <person name="Yang Y."/>
            <person name="Chu C."/>
            <person name="Yan X."/>
            <person name="He J."/>
            <person name="Li S."/>
        </authorList>
    </citation>
    <scope>NUCLEOTIDE SEQUENCE [LARGE SCALE GENOMIC DNA]</scope>
    <source>
        <strain evidence="2 3">DE-13</strain>
    </source>
</reference>
<keyword evidence="3" id="KW-1185">Reference proteome</keyword>
<sequence length="257" mass="27733">MKAALALLALSGALFSAIVRAEDVAEASDGSPDSVFLDQIEEAADAGRFVQVAAMLKRTPQQDTPRLAVIEAQLLAAAGRPEAALTALEKVEAAGYRSCRLSRLVGDLLDRGGKVEEAEPHLLNAVRQCPGTWQGWEALALHYDRRQQWARSGSAYETAFRLTDRPARIANNYGVSLLRQGRAKEAANLFAEAVSRDGSNPRYRNNEDSARAKAGLPLRDAVEPVGEDQALRLADAVRRAGQMQAFAAGIEEKKGEP</sequence>
<dbReference type="Gene3D" id="1.25.40.10">
    <property type="entry name" value="Tetratricopeptide repeat domain"/>
    <property type="match status" value="1"/>
</dbReference>
<dbReference type="SUPFAM" id="SSF48452">
    <property type="entry name" value="TPR-like"/>
    <property type="match status" value="1"/>
</dbReference>
<dbReference type="KEGG" id="sbd:ATN00_09035"/>